<dbReference type="AlphaFoldDB" id="A0A916SLA6"/>
<accession>A0A916SLA6</accession>
<evidence type="ECO:0000256" key="3">
    <source>
        <dbReference type="ARBA" id="ARBA00020552"/>
    </source>
</evidence>
<reference evidence="12" key="2">
    <citation type="submission" date="2020-09" db="EMBL/GenBank/DDBJ databases">
        <authorList>
            <person name="Sun Q."/>
            <person name="Zhou Y."/>
        </authorList>
    </citation>
    <scope>NUCLEOTIDE SEQUENCE</scope>
    <source>
        <strain evidence="12">CGMCC 1.15082</strain>
    </source>
</reference>
<dbReference type="EMBL" id="BMHH01000018">
    <property type="protein sequence ID" value="GGB04722.1"/>
    <property type="molecule type" value="Genomic_DNA"/>
</dbReference>
<dbReference type="GO" id="GO:0030246">
    <property type="term" value="F:carbohydrate binding"/>
    <property type="evidence" value="ECO:0007669"/>
    <property type="project" value="UniProtKB-KW"/>
</dbReference>
<sequence>MNRFLKAAVLATASGAVILAPMSIDSASAGKRQRNAWAAGAAGLALGAIVGGALSRPGYAAPPPPIAYDPYAPPPVMYDPYAAPPPVYQPFAPPPSVYYPPSYPSYPTYQPWTRGWYNYCVRRYRSFNPRTGTFLGYDGQYHFCTAN</sequence>
<gene>
    <name evidence="12" type="ORF">GCM10011491_36020</name>
</gene>
<evidence type="ECO:0000256" key="10">
    <source>
        <dbReference type="ARBA" id="ARBA00023136"/>
    </source>
</evidence>
<evidence type="ECO:0000256" key="4">
    <source>
        <dbReference type="ARBA" id="ARBA00022475"/>
    </source>
</evidence>
<keyword evidence="10" id="KW-0472">Membrane</keyword>
<protein>
    <recommendedName>
        <fullName evidence="3">Lectin-like protein BA14k</fullName>
    </recommendedName>
</protein>
<organism evidence="12 13">
    <name type="scientific">Brucella endophytica</name>
    <dbReference type="NCBI Taxonomy" id="1963359"/>
    <lineage>
        <taxon>Bacteria</taxon>
        <taxon>Pseudomonadati</taxon>
        <taxon>Pseudomonadota</taxon>
        <taxon>Alphaproteobacteria</taxon>
        <taxon>Hyphomicrobiales</taxon>
        <taxon>Brucellaceae</taxon>
        <taxon>Brucella/Ochrobactrum group</taxon>
        <taxon>Brucella</taxon>
    </lineage>
</organism>
<evidence type="ECO:0000256" key="5">
    <source>
        <dbReference type="ARBA" id="ARBA00022692"/>
    </source>
</evidence>
<keyword evidence="5" id="KW-0812">Transmembrane</keyword>
<keyword evidence="6" id="KW-0732">Signal</keyword>
<keyword evidence="4" id="KW-1003">Cell membrane</keyword>
<evidence type="ECO:0000256" key="1">
    <source>
        <dbReference type="ARBA" id="ARBA00004162"/>
    </source>
</evidence>
<evidence type="ECO:0000256" key="2">
    <source>
        <dbReference type="ARBA" id="ARBA00010270"/>
    </source>
</evidence>
<reference evidence="12" key="1">
    <citation type="journal article" date="2014" name="Int. J. Syst. Evol. Microbiol.">
        <title>Complete genome sequence of Corynebacterium casei LMG S-19264T (=DSM 44701T), isolated from a smear-ripened cheese.</title>
        <authorList>
            <consortium name="US DOE Joint Genome Institute (JGI-PGF)"/>
            <person name="Walter F."/>
            <person name="Albersmeier A."/>
            <person name="Kalinowski J."/>
            <person name="Ruckert C."/>
        </authorList>
    </citation>
    <scope>NUCLEOTIDE SEQUENCE</scope>
    <source>
        <strain evidence="12">CGMCC 1.15082</strain>
    </source>
</reference>
<dbReference type="Pfam" id="PF07886">
    <property type="entry name" value="BA14K"/>
    <property type="match status" value="1"/>
</dbReference>
<dbReference type="GO" id="GO:0005886">
    <property type="term" value="C:plasma membrane"/>
    <property type="evidence" value="ECO:0007669"/>
    <property type="project" value="UniProtKB-SubCell"/>
</dbReference>
<dbReference type="Proteomes" id="UP000646478">
    <property type="component" value="Unassembled WGS sequence"/>
</dbReference>
<name>A0A916SLA6_9HYPH</name>
<evidence type="ECO:0000256" key="7">
    <source>
        <dbReference type="ARBA" id="ARBA00022734"/>
    </source>
</evidence>
<evidence type="ECO:0000313" key="12">
    <source>
        <dbReference type="EMBL" id="GGB04722.1"/>
    </source>
</evidence>
<comment type="function">
    <text evidence="11">Has immunoglobulin-binding and hemagglutination properties, and can bind to mannose. Essential for virulence. May be involved in LPS biosynthesis or polysaccharide transport.</text>
</comment>
<evidence type="ECO:0000313" key="13">
    <source>
        <dbReference type="Proteomes" id="UP000646478"/>
    </source>
</evidence>
<comment type="caution">
    <text evidence="12">The sequence shown here is derived from an EMBL/GenBank/DDBJ whole genome shotgun (WGS) entry which is preliminary data.</text>
</comment>
<keyword evidence="9" id="KW-0843">Virulence</keyword>
<dbReference type="InterPro" id="IPR012413">
    <property type="entry name" value="BA14K"/>
</dbReference>
<keyword evidence="8" id="KW-1133">Transmembrane helix</keyword>
<keyword evidence="7" id="KW-0430">Lectin</keyword>
<dbReference type="RefSeq" id="WP_188825585.1">
    <property type="nucleotide sequence ID" value="NZ_BMHH01000018.1"/>
</dbReference>
<comment type="subcellular location">
    <subcellularLocation>
        <location evidence="1">Cell membrane</location>
        <topology evidence="1">Single-pass membrane protein</topology>
    </subcellularLocation>
</comment>
<keyword evidence="13" id="KW-1185">Reference proteome</keyword>
<comment type="similarity">
    <text evidence="2">Belongs to the BA14k family.</text>
</comment>
<proteinExistence type="inferred from homology"/>
<evidence type="ECO:0000256" key="11">
    <source>
        <dbReference type="ARBA" id="ARBA00025321"/>
    </source>
</evidence>
<evidence type="ECO:0000256" key="9">
    <source>
        <dbReference type="ARBA" id="ARBA00023026"/>
    </source>
</evidence>
<evidence type="ECO:0000256" key="6">
    <source>
        <dbReference type="ARBA" id="ARBA00022729"/>
    </source>
</evidence>
<evidence type="ECO:0000256" key="8">
    <source>
        <dbReference type="ARBA" id="ARBA00022989"/>
    </source>
</evidence>